<dbReference type="OrthoDB" id="9783862at2"/>
<dbReference type="AlphaFoldDB" id="A0A850HMW2"/>
<proteinExistence type="predicted"/>
<sequence>MRDYLNGWTAETAKMIPPIERTKGQKPAVKIREYIPPIAKQEEAAYEEEATVFLSRSPKVSLRLRREKTGEEIEVGTDSFLLGKGTDCNYVIQGNVSVSRHHAKIWKEEDFYVLQDLNSLNHTFVNGNEISEAVKLENGTRILLADEAFEALLEVE</sequence>
<evidence type="ECO:0000313" key="3">
    <source>
        <dbReference type="EMBL" id="NVH57953.1"/>
    </source>
</evidence>
<comment type="caution">
    <text evidence="3">The sequence shown here is derived from an EMBL/GenBank/DDBJ whole genome shotgun (WGS) entry which is preliminary data.</text>
</comment>
<evidence type="ECO:0000313" key="4">
    <source>
        <dbReference type="Proteomes" id="UP000528555"/>
    </source>
</evidence>
<dbReference type="RefSeq" id="WP_101694066.1">
    <property type="nucleotide sequence ID" value="NZ_JAAITX010000002.1"/>
</dbReference>
<accession>A0A850HMW2</accession>
<keyword evidence="4" id="KW-1185">Reference proteome</keyword>
<dbReference type="PROSITE" id="PS50006">
    <property type="entry name" value="FHA_DOMAIN"/>
    <property type="match status" value="1"/>
</dbReference>
<reference evidence="4 5" key="1">
    <citation type="journal article" date="2020" name="Cell Host Microbe">
        <title>Functional and Genomic Variation between Human-Derived Isolates of Lachnospiraceae Reveals Inter- and Intra-Species Diversity.</title>
        <authorList>
            <person name="Sorbara M.T."/>
            <person name="Littmann E.R."/>
            <person name="Fontana E."/>
            <person name="Moody T.U."/>
            <person name="Kohout C.E."/>
            <person name="Gjonbalaj M."/>
            <person name="Eaton V."/>
            <person name="Seok R."/>
            <person name="Leiner I.M."/>
            <person name="Pamer E.G."/>
        </authorList>
    </citation>
    <scope>NUCLEOTIDE SEQUENCE [LARGE SCALE GENOMIC DNA]</scope>
    <source>
        <strain evidence="3 4">MSK.17.11</strain>
        <strain evidence="2 5">MSK.17.38</strain>
    </source>
</reference>
<dbReference type="Proteomes" id="UP000528555">
    <property type="component" value="Unassembled WGS sequence"/>
</dbReference>
<organism evidence="3 4">
    <name type="scientific">Dorea phocaeensis</name>
    <dbReference type="NCBI Taxonomy" id="2040291"/>
    <lineage>
        <taxon>Bacteria</taxon>
        <taxon>Bacillati</taxon>
        <taxon>Bacillota</taxon>
        <taxon>Clostridia</taxon>
        <taxon>Lachnospirales</taxon>
        <taxon>Lachnospiraceae</taxon>
        <taxon>Dorea</taxon>
    </lineage>
</organism>
<evidence type="ECO:0000259" key="1">
    <source>
        <dbReference type="PROSITE" id="PS50006"/>
    </source>
</evidence>
<dbReference type="EMBL" id="JAAITX010000002">
    <property type="protein sequence ID" value="NVH57953.1"/>
    <property type="molecule type" value="Genomic_DNA"/>
</dbReference>
<dbReference type="SUPFAM" id="SSF49879">
    <property type="entry name" value="SMAD/FHA domain"/>
    <property type="match status" value="1"/>
</dbReference>
<dbReference type="SMART" id="SM00240">
    <property type="entry name" value="FHA"/>
    <property type="match status" value="1"/>
</dbReference>
<dbReference type="CDD" id="cd00060">
    <property type="entry name" value="FHA"/>
    <property type="match status" value="1"/>
</dbReference>
<gene>
    <name evidence="3" type="ORF">G5A66_04665</name>
    <name evidence="2" type="ORF">G5A75_03535</name>
</gene>
<reference evidence="3" key="2">
    <citation type="submission" date="2020-02" db="EMBL/GenBank/DDBJ databases">
        <authorList>
            <person name="Littmann E."/>
            <person name="Sorbara M."/>
        </authorList>
    </citation>
    <scope>NUCLEOTIDE SEQUENCE</scope>
    <source>
        <strain evidence="3">MSK.17.11</strain>
        <strain evidence="2">MSK.17.38</strain>
    </source>
</reference>
<dbReference type="Pfam" id="PF00498">
    <property type="entry name" value="FHA"/>
    <property type="match status" value="1"/>
</dbReference>
<dbReference type="InterPro" id="IPR008984">
    <property type="entry name" value="SMAD_FHA_dom_sf"/>
</dbReference>
<dbReference type="EMBL" id="JAAIUO010000002">
    <property type="protein sequence ID" value="NSK13960.1"/>
    <property type="molecule type" value="Genomic_DNA"/>
</dbReference>
<evidence type="ECO:0000313" key="5">
    <source>
        <dbReference type="Proteomes" id="UP000701680"/>
    </source>
</evidence>
<name>A0A850HMW2_9FIRM</name>
<evidence type="ECO:0000313" key="2">
    <source>
        <dbReference type="EMBL" id="NSK13960.1"/>
    </source>
</evidence>
<dbReference type="Gene3D" id="2.60.200.20">
    <property type="match status" value="1"/>
</dbReference>
<dbReference type="InterPro" id="IPR000253">
    <property type="entry name" value="FHA_dom"/>
</dbReference>
<dbReference type="Proteomes" id="UP000701680">
    <property type="component" value="Unassembled WGS sequence"/>
</dbReference>
<feature type="domain" description="FHA" evidence="1">
    <location>
        <begin position="80"/>
        <end position="130"/>
    </location>
</feature>
<protein>
    <submittedName>
        <fullName evidence="3">FHA domain-containing protein</fullName>
    </submittedName>
</protein>